<comment type="caution">
    <text evidence="1">The sequence shown here is derived from an EMBL/GenBank/DDBJ whole genome shotgun (WGS) entry which is preliminary data.</text>
</comment>
<organism evidence="1 2">
    <name type="scientific">Streptomyces reniochalinae</name>
    <dbReference type="NCBI Taxonomy" id="2250578"/>
    <lineage>
        <taxon>Bacteria</taxon>
        <taxon>Bacillati</taxon>
        <taxon>Actinomycetota</taxon>
        <taxon>Actinomycetes</taxon>
        <taxon>Kitasatosporales</taxon>
        <taxon>Streptomycetaceae</taxon>
        <taxon>Streptomyces</taxon>
    </lineage>
</organism>
<gene>
    <name evidence="1" type="ORF">DQ392_04345</name>
</gene>
<dbReference type="AlphaFoldDB" id="A0A367F0Y2"/>
<keyword evidence="2" id="KW-1185">Reference proteome</keyword>
<dbReference type="Proteomes" id="UP000253507">
    <property type="component" value="Unassembled WGS sequence"/>
</dbReference>
<name>A0A367F0Y2_9ACTN</name>
<sequence>MIQPSWDTIHPSEQLAGTPAVRRDGHWWLVAPNGGAVPTNEPALTRELDSLAVALDAANRAVAHLGTDESEVGRA</sequence>
<evidence type="ECO:0000313" key="2">
    <source>
        <dbReference type="Proteomes" id="UP000253507"/>
    </source>
</evidence>
<proteinExistence type="predicted"/>
<dbReference type="EMBL" id="QOIM01000022">
    <property type="protein sequence ID" value="RCG23911.1"/>
    <property type="molecule type" value="Genomic_DNA"/>
</dbReference>
<protein>
    <submittedName>
        <fullName evidence="1">Uncharacterized protein</fullName>
    </submittedName>
</protein>
<dbReference type="RefSeq" id="WP_114014124.1">
    <property type="nucleotide sequence ID" value="NZ_QOIM01000022.1"/>
</dbReference>
<accession>A0A367F0Y2</accession>
<dbReference type="OrthoDB" id="4238739at2"/>
<evidence type="ECO:0000313" key="1">
    <source>
        <dbReference type="EMBL" id="RCG23911.1"/>
    </source>
</evidence>
<reference evidence="1 2" key="1">
    <citation type="submission" date="2018-06" db="EMBL/GenBank/DDBJ databases">
        <title>Streptomyces reniochalinae sp. nov. and Streptomyces diacarnus sp. nov. from marine sponges.</title>
        <authorList>
            <person name="Li L."/>
        </authorList>
    </citation>
    <scope>NUCLEOTIDE SEQUENCE [LARGE SCALE GENOMIC DNA]</scope>
    <source>
        <strain evidence="1 2">LHW50302</strain>
    </source>
</reference>